<keyword evidence="5" id="KW-1185">Reference proteome</keyword>
<dbReference type="PANTHER" id="PTHR48043:SF60">
    <property type="entry name" value="UDP-GLUCURONOSYLTRANSFERASE"/>
    <property type="match status" value="1"/>
</dbReference>
<dbReference type="AlphaFoldDB" id="A0A1B0DDW1"/>
<dbReference type="EMBL" id="AJVK01005464">
    <property type="status" value="NOT_ANNOTATED_CDS"/>
    <property type="molecule type" value="Genomic_DNA"/>
</dbReference>
<reference evidence="4" key="1">
    <citation type="submission" date="2022-08" db="UniProtKB">
        <authorList>
            <consortium name="EnsemblMetazoa"/>
        </authorList>
    </citation>
    <scope>IDENTIFICATION</scope>
    <source>
        <strain evidence="4">Israel</strain>
    </source>
</reference>
<evidence type="ECO:0000313" key="5">
    <source>
        <dbReference type="Proteomes" id="UP000092462"/>
    </source>
</evidence>
<dbReference type="CDD" id="cd03784">
    <property type="entry name" value="GT1_Gtf-like"/>
    <property type="match status" value="1"/>
</dbReference>
<dbReference type="Pfam" id="PF00201">
    <property type="entry name" value="UDPGT"/>
    <property type="match status" value="1"/>
</dbReference>
<proteinExistence type="inferred from homology"/>
<dbReference type="Gene3D" id="3.40.50.2000">
    <property type="entry name" value="Glycogen Phosphorylase B"/>
    <property type="match status" value="1"/>
</dbReference>
<dbReference type="FunFam" id="3.40.50.2000:FF:000050">
    <property type="entry name" value="UDP-glucuronosyltransferase"/>
    <property type="match status" value="1"/>
</dbReference>
<keyword evidence="2" id="KW-0328">Glycosyltransferase</keyword>
<sequence>MQKIAMRGFILAVICLFGTVDSLKILFMAPFPVPSHWFWLNSVVEGLLDRGHEVTAITNFPAKKPHSNYTEIILDPPYDLLKYSPENLIYELKYRSDFSNLFLIWNVGLLTTRYALEHPEVQHLIRSDKEHFDIVISEQFGQEAFLMFSRKYNAPIVTISTYDFTDYLDLSAGFRAPFSFVPHILLPYTDDMTFTQRSYNLFISLFDRIVRGLFYIPAQNALLQKNFKSLEHELGPLPSVQDLEKSIAVTLFNSHSATSPPRPEMPGFVKIGGIHIKDVKPLPAKIKEFLDGADHGVILFSLGSHVQSSHLAPEKVQAFVRVFRKMKQRILWKYEADDLKDIPSNVLLQKWIPQVDVLAHENVVLFINHGGIFGTQESIYHGVPMLTIPFYGDQFRNAYRSQTRGHALVLEYDAITEENISEKLQSILTEERFMETAKKISRLFRDNLESPLNTAMYWIEYVARNEGAEHLKSSARNLNWFQYLMLDVVGLVFLVYMIFATIMYFVVDRYCGKKKPSGKDRKLSGKKKTN</sequence>
<comment type="similarity">
    <text evidence="1">Belongs to the UDP-glycosyltransferase family.</text>
</comment>
<evidence type="ECO:0000256" key="2">
    <source>
        <dbReference type="ARBA" id="ARBA00022676"/>
    </source>
</evidence>
<dbReference type="VEuPathDB" id="VectorBase:PPAI006084"/>
<dbReference type="PANTHER" id="PTHR48043">
    <property type="entry name" value="EG:EG0003.4 PROTEIN-RELATED"/>
    <property type="match status" value="1"/>
</dbReference>
<dbReference type="EMBL" id="AJVK01005463">
    <property type="status" value="NOT_ANNOTATED_CDS"/>
    <property type="molecule type" value="Genomic_DNA"/>
</dbReference>
<dbReference type="InterPro" id="IPR050271">
    <property type="entry name" value="UDP-glycosyltransferase"/>
</dbReference>
<dbReference type="InterPro" id="IPR002213">
    <property type="entry name" value="UDP_glucos_trans"/>
</dbReference>
<dbReference type="Proteomes" id="UP000092462">
    <property type="component" value="Unassembled WGS sequence"/>
</dbReference>
<name>A0A1B0DDW1_PHLPP</name>
<accession>A0A1B0DDW1</accession>
<keyword evidence="3" id="KW-0808">Transferase</keyword>
<evidence type="ECO:0000313" key="4">
    <source>
        <dbReference type="EnsemblMetazoa" id="PPAI006084-PA"/>
    </source>
</evidence>
<evidence type="ECO:0000256" key="3">
    <source>
        <dbReference type="ARBA" id="ARBA00022679"/>
    </source>
</evidence>
<protein>
    <submittedName>
        <fullName evidence="4">Uncharacterized protein</fullName>
    </submittedName>
</protein>
<dbReference type="EnsemblMetazoa" id="PPAI006084-RA">
    <property type="protein sequence ID" value="PPAI006084-PA"/>
    <property type="gene ID" value="PPAI006084"/>
</dbReference>
<organism evidence="4 5">
    <name type="scientific">Phlebotomus papatasi</name>
    <name type="common">Sandfly</name>
    <dbReference type="NCBI Taxonomy" id="29031"/>
    <lineage>
        <taxon>Eukaryota</taxon>
        <taxon>Metazoa</taxon>
        <taxon>Ecdysozoa</taxon>
        <taxon>Arthropoda</taxon>
        <taxon>Hexapoda</taxon>
        <taxon>Insecta</taxon>
        <taxon>Pterygota</taxon>
        <taxon>Neoptera</taxon>
        <taxon>Endopterygota</taxon>
        <taxon>Diptera</taxon>
        <taxon>Nematocera</taxon>
        <taxon>Psychodoidea</taxon>
        <taxon>Psychodidae</taxon>
        <taxon>Phlebotomus</taxon>
        <taxon>Phlebotomus</taxon>
    </lineage>
</organism>
<dbReference type="SUPFAM" id="SSF53756">
    <property type="entry name" value="UDP-Glycosyltransferase/glycogen phosphorylase"/>
    <property type="match status" value="1"/>
</dbReference>
<dbReference type="GO" id="GO:0008194">
    <property type="term" value="F:UDP-glycosyltransferase activity"/>
    <property type="evidence" value="ECO:0007669"/>
    <property type="project" value="InterPro"/>
</dbReference>
<dbReference type="VEuPathDB" id="VectorBase:PPAPM1_000430"/>
<evidence type="ECO:0000256" key="1">
    <source>
        <dbReference type="ARBA" id="ARBA00009995"/>
    </source>
</evidence>